<dbReference type="Proteomes" id="UP001169027">
    <property type="component" value="Unassembled WGS sequence"/>
</dbReference>
<reference evidence="1" key="1">
    <citation type="submission" date="2023-06" db="EMBL/GenBank/DDBJ databases">
        <authorList>
            <person name="Jiang Y."/>
            <person name="Liu Q."/>
        </authorList>
    </citation>
    <scope>NUCLEOTIDE SEQUENCE</scope>
    <source>
        <strain evidence="1">CGMCC 1.12090</strain>
    </source>
</reference>
<dbReference type="EMBL" id="JAUKVY010000006">
    <property type="protein sequence ID" value="MDO1532626.1"/>
    <property type="molecule type" value="Genomic_DNA"/>
</dbReference>
<evidence type="ECO:0000313" key="2">
    <source>
        <dbReference type="Proteomes" id="UP001169027"/>
    </source>
</evidence>
<name>A0ABT8S5H3_9BURK</name>
<gene>
    <name evidence="1" type="ORF">Q2T77_10035</name>
</gene>
<comment type="caution">
    <text evidence="1">The sequence shown here is derived from an EMBL/GenBank/DDBJ whole genome shotgun (WGS) entry which is preliminary data.</text>
</comment>
<organism evidence="1 2">
    <name type="scientific">Variovorax ginsengisoli</name>
    <dbReference type="NCBI Taxonomy" id="363844"/>
    <lineage>
        <taxon>Bacteria</taxon>
        <taxon>Pseudomonadati</taxon>
        <taxon>Pseudomonadota</taxon>
        <taxon>Betaproteobacteria</taxon>
        <taxon>Burkholderiales</taxon>
        <taxon>Comamonadaceae</taxon>
        <taxon>Variovorax</taxon>
    </lineage>
</organism>
<protein>
    <submittedName>
        <fullName evidence="1">Uncharacterized protein</fullName>
    </submittedName>
</protein>
<sequence length="67" mass="7843">MKTTLRALTEIRLRRSEEVFQGREPDGGCDHLWIPDNRVNRERLVLAVELGNRLHGPATHWIEKRQA</sequence>
<dbReference type="RefSeq" id="WP_301807589.1">
    <property type="nucleotide sequence ID" value="NZ_JAUJZH010000006.1"/>
</dbReference>
<accession>A0ABT8S5H3</accession>
<proteinExistence type="predicted"/>
<keyword evidence="2" id="KW-1185">Reference proteome</keyword>
<evidence type="ECO:0000313" key="1">
    <source>
        <dbReference type="EMBL" id="MDO1532626.1"/>
    </source>
</evidence>